<dbReference type="InterPro" id="IPR009057">
    <property type="entry name" value="Homeodomain-like_sf"/>
</dbReference>
<reference evidence="7 8" key="1">
    <citation type="journal article" date="2013" name="Genome Announc.">
        <title>Genome Sequence of Rhizobium lupini HPC(L) Isolated from Saline Desert Soil, Kutch (Gujarat).</title>
        <authorList>
            <person name="Agarwal L."/>
            <person name="Purohit H.J."/>
        </authorList>
    </citation>
    <scope>NUCLEOTIDE SEQUENCE [LARGE SCALE GENOMIC DNA]</scope>
    <source>
        <strain evidence="8">HPC(L)</strain>
    </source>
</reference>
<comment type="similarity">
    <text evidence="1">Belongs to the site-specific recombinase resolvase family.</text>
</comment>
<dbReference type="Proteomes" id="UP000017668">
    <property type="component" value="Unassembled WGS sequence"/>
</dbReference>
<dbReference type="PROSITE" id="PS00398">
    <property type="entry name" value="RECOMBINASES_2"/>
    <property type="match status" value="1"/>
</dbReference>
<keyword evidence="4" id="KW-0233">DNA recombination</keyword>
<evidence type="ECO:0000259" key="6">
    <source>
        <dbReference type="PROSITE" id="PS51736"/>
    </source>
</evidence>
<proteinExistence type="inferred from homology"/>
<name>A0ABN0HQG1_RHILU</name>
<accession>A0ABN0HQG1</accession>
<dbReference type="PROSITE" id="PS00397">
    <property type="entry name" value="RECOMBINASES_1"/>
    <property type="match status" value="1"/>
</dbReference>
<dbReference type="InterPro" id="IPR006120">
    <property type="entry name" value="Resolvase_HTH_dom"/>
</dbReference>
<dbReference type="Pfam" id="PF02796">
    <property type="entry name" value="HTH_7"/>
    <property type="match status" value="1"/>
</dbReference>
<evidence type="ECO:0000256" key="5">
    <source>
        <dbReference type="PROSITE-ProRule" id="PRU10137"/>
    </source>
</evidence>
<dbReference type="CDD" id="cd03768">
    <property type="entry name" value="SR_ResInv"/>
    <property type="match status" value="1"/>
</dbReference>
<feature type="domain" description="Resolvase/invertase-type recombinase catalytic" evidence="6">
    <location>
        <begin position="3"/>
        <end position="137"/>
    </location>
</feature>
<evidence type="ECO:0000256" key="4">
    <source>
        <dbReference type="ARBA" id="ARBA00023172"/>
    </source>
</evidence>
<dbReference type="PROSITE" id="PS51736">
    <property type="entry name" value="RECOMBINASES_3"/>
    <property type="match status" value="1"/>
</dbReference>
<keyword evidence="3" id="KW-0238">DNA-binding</keyword>
<feature type="active site" description="O-(5'-phospho-DNA)-serine intermediate" evidence="5">
    <location>
        <position position="11"/>
    </location>
</feature>
<dbReference type="SUPFAM" id="SSF53041">
    <property type="entry name" value="Resolvase-like"/>
    <property type="match status" value="1"/>
</dbReference>
<dbReference type="Gene3D" id="1.10.10.60">
    <property type="entry name" value="Homeodomain-like"/>
    <property type="match status" value="1"/>
</dbReference>
<dbReference type="Gene3D" id="3.40.50.1390">
    <property type="entry name" value="Resolvase, N-terminal catalytic domain"/>
    <property type="match status" value="1"/>
</dbReference>
<evidence type="ECO:0000256" key="1">
    <source>
        <dbReference type="ARBA" id="ARBA00009913"/>
    </source>
</evidence>
<dbReference type="RefSeq" id="WP_006697676.1">
    <property type="nucleotide sequence ID" value="NZ_AMQQ01000007.1"/>
</dbReference>
<sequence>MGAIVGYARVSSTGQDYQTQVDRLVAAGATKIFSEKQSGLDDDRPELAKCLDYVREGDTLIVTKLDRLARSAVHLHQIVDKLNKDNVCFKVLDDASLDTTTRTGKLVFGILASIAQFETELRKERQLEGIAKAKAKAEKAGTPWITGRPVSLNHEEIRKLRADGLSVRQIAKEVGCSPSAVQKVLNSIKVGA</sequence>
<evidence type="ECO:0000313" key="7">
    <source>
        <dbReference type="EMBL" id="EKJ96907.1"/>
    </source>
</evidence>
<dbReference type="PANTHER" id="PTHR30461:SF26">
    <property type="entry name" value="RESOLVASE HOMOLOG YNEB"/>
    <property type="match status" value="1"/>
</dbReference>
<dbReference type="InterPro" id="IPR050639">
    <property type="entry name" value="SSR_resolvase"/>
</dbReference>
<evidence type="ECO:0000256" key="3">
    <source>
        <dbReference type="ARBA" id="ARBA00023125"/>
    </source>
</evidence>
<dbReference type="InterPro" id="IPR036162">
    <property type="entry name" value="Resolvase-like_N_sf"/>
</dbReference>
<evidence type="ECO:0000313" key="8">
    <source>
        <dbReference type="Proteomes" id="UP000017668"/>
    </source>
</evidence>
<organism evidence="7 8">
    <name type="scientific">Bradyrhizobium lupini HPC(L)</name>
    <dbReference type="NCBI Taxonomy" id="1229491"/>
    <lineage>
        <taxon>Bacteria</taxon>
        <taxon>Pseudomonadati</taxon>
        <taxon>Pseudomonadota</taxon>
        <taxon>Alphaproteobacteria</taxon>
        <taxon>Hyphomicrobiales</taxon>
        <taxon>Nitrobacteraceae</taxon>
        <taxon>Bradyrhizobium</taxon>
    </lineage>
</organism>
<evidence type="ECO:0000256" key="2">
    <source>
        <dbReference type="ARBA" id="ARBA00022908"/>
    </source>
</evidence>
<dbReference type="Pfam" id="PF00239">
    <property type="entry name" value="Resolvase"/>
    <property type="match status" value="1"/>
</dbReference>
<dbReference type="SUPFAM" id="SSF46689">
    <property type="entry name" value="Homeodomain-like"/>
    <property type="match status" value="1"/>
</dbReference>
<gene>
    <name evidence="7" type="ORF">C241_04503</name>
</gene>
<protein>
    <submittedName>
        <fullName evidence="7">DNA-invertase</fullName>
    </submittedName>
</protein>
<dbReference type="InterPro" id="IPR006118">
    <property type="entry name" value="Recombinase_CS"/>
</dbReference>
<dbReference type="EMBL" id="AMQQ01000007">
    <property type="protein sequence ID" value="EKJ96907.1"/>
    <property type="molecule type" value="Genomic_DNA"/>
</dbReference>
<dbReference type="InterPro" id="IPR006119">
    <property type="entry name" value="Resolv_N"/>
</dbReference>
<dbReference type="PANTHER" id="PTHR30461">
    <property type="entry name" value="DNA-INVERTASE FROM LAMBDOID PROPHAGE"/>
    <property type="match status" value="1"/>
</dbReference>
<keyword evidence="2" id="KW-0229">DNA integration</keyword>
<dbReference type="SMART" id="SM00857">
    <property type="entry name" value="Resolvase"/>
    <property type="match status" value="1"/>
</dbReference>
<keyword evidence="8" id="KW-1185">Reference proteome</keyword>
<comment type="caution">
    <text evidence="7">The sequence shown here is derived from an EMBL/GenBank/DDBJ whole genome shotgun (WGS) entry which is preliminary data.</text>
</comment>